<accession>A0ABM8UVJ0</accession>
<keyword evidence="1" id="KW-0732">Signal</keyword>
<evidence type="ECO:0000313" key="3">
    <source>
        <dbReference type="EMBL" id="CAG5072812.1"/>
    </source>
</evidence>
<feature type="domain" description="Fe/B12 periplasmic-binding" evidence="2">
    <location>
        <begin position="101"/>
        <end position="376"/>
    </location>
</feature>
<feature type="chain" id="PRO_5047119511" description="Fe/B12 periplasmic-binding domain-containing protein" evidence="1">
    <location>
        <begin position="24"/>
        <end position="389"/>
    </location>
</feature>
<reference evidence="3 4" key="1">
    <citation type="submission" date="2021-04" db="EMBL/GenBank/DDBJ databases">
        <authorList>
            <person name="Rodrigo-Torres L."/>
            <person name="Arahal R. D."/>
            <person name="Lucena T."/>
        </authorList>
    </citation>
    <scope>NUCLEOTIDE SEQUENCE [LARGE SCALE GENOMIC DNA]</scope>
    <source>
        <strain evidence="3 4">CECT 9623</strain>
    </source>
</reference>
<dbReference type="RefSeq" id="WP_215235636.1">
    <property type="nucleotide sequence ID" value="NZ_CAJRAU010000007.1"/>
</dbReference>
<dbReference type="InterPro" id="IPR050902">
    <property type="entry name" value="ABC_Transporter_SBP"/>
</dbReference>
<proteinExistence type="predicted"/>
<protein>
    <recommendedName>
        <fullName evidence="2">Fe/B12 periplasmic-binding domain-containing protein</fullName>
    </recommendedName>
</protein>
<gene>
    <name evidence="3" type="ORF">DYBT9623_04353</name>
</gene>
<dbReference type="Gene3D" id="3.40.50.1980">
    <property type="entry name" value="Nitrogenase molybdenum iron protein domain"/>
    <property type="match status" value="2"/>
</dbReference>
<dbReference type="PROSITE" id="PS51257">
    <property type="entry name" value="PROKAR_LIPOPROTEIN"/>
    <property type="match status" value="1"/>
</dbReference>
<dbReference type="PROSITE" id="PS50983">
    <property type="entry name" value="FE_B12_PBP"/>
    <property type="match status" value="1"/>
</dbReference>
<evidence type="ECO:0000259" key="2">
    <source>
        <dbReference type="PROSITE" id="PS50983"/>
    </source>
</evidence>
<dbReference type="Proteomes" id="UP000679725">
    <property type="component" value="Unassembled WGS sequence"/>
</dbReference>
<dbReference type="PANTHER" id="PTHR30535:SF34">
    <property type="entry name" value="MOLYBDATE-BINDING PROTEIN MOLA"/>
    <property type="match status" value="1"/>
</dbReference>
<keyword evidence="4" id="KW-1185">Reference proteome</keyword>
<name>A0ABM8UVJ0_9BACT</name>
<dbReference type="InterPro" id="IPR002491">
    <property type="entry name" value="ABC_transptr_periplasmic_BD"/>
</dbReference>
<comment type="caution">
    <text evidence="3">The sequence shown here is derived from an EMBL/GenBank/DDBJ whole genome shotgun (WGS) entry which is preliminary data.</text>
</comment>
<organism evidence="3 4">
    <name type="scientific">Dyadobacter linearis</name>
    <dbReference type="NCBI Taxonomy" id="2823330"/>
    <lineage>
        <taxon>Bacteria</taxon>
        <taxon>Pseudomonadati</taxon>
        <taxon>Bacteroidota</taxon>
        <taxon>Cytophagia</taxon>
        <taxon>Cytophagales</taxon>
        <taxon>Spirosomataceae</taxon>
        <taxon>Dyadobacter</taxon>
    </lineage>
</organism>
<dbReference type="SUPFAM" id="SSF53807">
    <property type="entry name" value="Helical backbone' metal receptor"/>
    <property type="match status" value="1"/>
</dbReference>
<dbReference type="Pfam" id="PF01497">
    <property type="entry name" value="Peripla_BP_2"/>
    <property type="match status" value="1"/>
</dbReference>
<evidence type="ECO:0000313" key="4">
    <source>
        <dbReference type="Proteomes" id="UP000679725"/>
    </source>
</evidence>
<dbReference type="PANTHER" id="PTHR30535">
    <property type="entry name" value="VITAMIN B12-BINDING PROTEIN"/>
    <property type="match status" value="1"/>
</dbReference>
<sequence>MKLNLQILLFLLTILAGCSSSSALYEKNELRREGNATFKERVQIRHAKGFLITYHKNYKLLQIISPFEKQADTATYLLVPRGNARPKGYPESQVIEIPVRSLVAMSSMHIGLIGFLEAEDVLTGLGNVQYVSSQRVLDRIKAGKIKEVGKDQGLNEELLLTMQPDLVMATGTPVSKMDRFNGLKAAKIPILVNSEWVETTPLGRAEWVKLMGALLNKEDEVNRRFDKIEKEYNRLAAVGTNAATKTSVITGMHSRDAWFVPNGNSYVCRFLKDAGASYYWEKTKAMGSLPLNFETVYPVALDADFWLNVSISNVKSKQELQAKDSRYADFKAFKTGKVYGYHLRANDQGANDYWESGAVNPQDVLADLIKILHPELLPDHELIYYKQLK</sequence>
<feature type="signal peptide" evidence="1">
    <location>
        <begin position="1"/>
        <end position="23"/>
    </location>
</feature>
<dbReference type="EMBL" id="CAJRAU010000007">
    <property type="protein sequence ID" value="CAG5072812.1"/>
    <property type="molecule type" value="Genomic_DNA"/>
</dbReference>
<evidence type="ECO:0000256" key="1">
    <source>
        <dbReference type="SAM" id="SignalP"/>
    </source>
</evidence>